<dbReference type="InterPro" id="IPR038718">
    <property type="entry name" value="SNF2-like_sf"/>
</dbReference>
<protein>
    <submittedName>
        <fullName evidence="4">ATP-dependent helicase</fullName>
    </submittedName>
</protein>
<dbReference type="Pfam" id="PF00271">
    <property type="entry name" value="Helicase_C"/>
    <property type="match status" value="1"/>
</dbReference>
<dbReference type="OrthoDB" id="9760715at2"/>
<evidence type="ECO:0000313" key="4">
    <source>
        <dbReference type="EMBL" id="AXH95420.1"/>
    </source>
</evidence>
<dbReference type="GO" id="GO:0005524">
    <property type="term" value="F:ATP binding"/>
    <property type="evidence" value="ECO:0007669"/>
    <property type="project" value="InterPro"/>
</dbReference>
<organism evidence="4 5">
    <name type="scientific">Ornithinimicrobium avium</name>
    <dbReference type="NCBI Taxonomy" id="2283195"/>
    <lineage>
        <taxon>Bacteria</taxon>
        <taxon>Bacillati</taxon>
        <taxon>Actinomycetota</taxon>
        <taxon>Actinomycetes</taxon>
        <taxon>Micrococcales</taxon>
        <taxon>Ornithinimicrobiaceae</taxon>
        <taxon>Ornithinimicrobium</taxon>
    </lineage>
</organism>
<dbReference type="CDD" id="cd18793">
    <property type="entry name" value="SF2_C_SNF"/>
    <property type="match status" value="1"/>
</dbReference>
<dbReference type="SMART" id="SM00487">
    <property type="entry name" value="DEXDc"/>
    <property type="match status" value="1"/>
</dbReference>
<dbReference type="SMART" id="SM00490">
    <property type="entry name" value="HELICc"/>
    <property type="match status" value="1"/>
</dbReference>
<evidence type="ECO:0000313" key="5">
    <source>
        <dbReference type="Proteomes" id="UP000253790"/>
    </source>
</evidence>
<evidence type="ECO:0000256" key="1">
    <source>
        <dbReference type="ARBA" id="ARBA00022801"/>
    </source>
</evidence>
<dbReference type="EMBL" id="CP031229">
    <property type="protein sequence ID" value="AXH95420.1"/>
    <property type="molecule type" value="Genomic_DNA"/>
</dbReference>
<dbReference type="PROSITE" id="PS51192">
    <property type="entry name" value="HELICASE_ATP_BIND_1"/>
    <property type="match status" value="1"/>
</dbReference>
<dbReference type="InterPro" id="IPR049730">
    <property type="entry name" value="SNF2/RAD54-like_C"/>
</dbReference>
<dbReference type="Gene3D" id="3.40.50.300">
    <property type="entry name" value="P-loop containing nucleotide triphosphate hydrolases"/>
    <property type="match status" value="1"/>
</dbReference>
<dbReference type="InterPro" id="IPR014001">
    <property type="entry name" value="Helicase_ATP-bd"/>
</dbReference>
<dbReference type="InterPro" id="IPR001650">
    <property type="entry name" value="Helicase_C-like"/>
</dbReference>
<dbReference type="Proteomes" id="UP000253790">
    <property type="component" value="Chromosome"/>
</dbReference>
<evidence type="ECO:0000259" key="2">
    <source>
        <dbReference type="PROSITE" id="PS51192"/>
    </source>
</evidence>
<evidence type="ECO:0000259" key="3">
    <source>
        <dbReference type="PROSITE" id="PS51194"/>
    </source>
</evidence>
<dbReference type="PROSITE" id="PS51194">
    <property type="entry name" value="HELICASE_CTER"/>
    <property type="match status" value="1"/>
</dbReference>
<keyword evidence="4" id="KW-0347">Helicase</keyword>
<keyword evidence="5" id="KW-1185">Reference proteome</keyword>
<reference evidence="4 5" key="1">
    <citation type="submission" date="2018-07" db="EMBL/GenBank/DDBJ databases">
        <title>Complete genome sequencing of Ornithinimicrobium sp. AMA3305.</title>
        <authorList>
            <person name="Bae J.-W."/>
        </authorList>
    </citation>
    <scope>NUCLEOTIDE SEQUENCE [LARGE SCALE GENOMIC DNA]</scope>
    <source>
        <strain evidence="4 5">AMA3305</strain>
    </source>
</reference>
<dbReference type="AlphaFoldDB" id="A0A345NK62"/>
<dbReference type="GO" id="GO:0004386">
    <property type="term" value="F:helicase activity"/>
    <property type="evidence" value="ECO:0007669"/>
    <property type="project" value="UniProtKB-KW"/>
</dbReference>
<dbReference type="RefSeq" id="WP_114927185.1">
    <property type="nucleotide sequence ID" value="NZ_CP031229.1"/>
</dbReference>
<dbReference type="KEGG" id="orn:DV701_04110"/>
<keyword evidence="4" id="KW-0067">ATP-binding</keyword>
<proteinExistence type="predicted"/>
<keyword evidence="4" id="KW-0547">Nucleotide-binding</keyword>
<accession>A0A345NK62</accession>
<dbReference type="Pfam" id="PF00176">
    <property type="entry name" value="SNF2-rel_dom"/>
    <property type="match status" value="1"/>
</dbReference>
<dbReference type="CDD" id="cd17919">
    <property type="entry name" value="DEXHc_Snf"/>
    <property type="match status" value="1"/>
</dbReference>
<dbReference type="PANTHER" id="PTHR10799">
    <property type="entry name" value="SNF2/RAD54 HELICASE FAMILY"/>
    <property type="match status" value="1"/>
</dbReference>
<dbReference type="InterPro" id="IPR000330">
    <property type="entry name" value="SNF2_N"/>
</dbReference>
<gene>
    <name evidence="4" type="ORF">DV701_04110</name>
</gene>
<dbReference type="SUPFAM" id="SSF52540">
    <property type="entry name" value="P-loop containing nucleoside triphosphate hydrolases"/>
    <property type="match status" value="2"/>
</dbReference>
<dbReference type="Gene3D" id="3.40.50.10810">
    <property type="entry name" value="Tandem AAA-ATPase domain"/>
    <property type="match status" value="1"/>
</dbReference>
<name>A0A345NK62_9MICO</name>
<feature type="domain" description="Helicase ATP-binding" evidence="2">
    <location>
        <begin position="455"/>
        <end position="615"/>
    </location>
</feature>
<dbReference type="GO" id="GO:0016787">
    <property type="term" value="F:hydrolase activity"/>
    <property type="evidence" value="ECO:0007669"/>
    <property type="project" value="UniProtKB-KW"/>
</dbReference>
<keyword evidence="1" id="KW-0378">Hydrolase</keyword>
<sequence>MEREERERLHEAVEAGERLSPVARRVAAYRQATHDAADEAAAVLTGRLCVVDPPGAPRWRVLPLGPEDGMRLGRLSAAATLMHLTAAEDRLLHELAEDVPRASREIRALGPVRRLFTSRRRREAATQAAQRLLEGHRSWASERNQRLLDRLDAQGREPALPLAPDQALSPRAGLRDRLGPPTAHEQVVDVPGLARLPEAVALLASLLTRKQHARASATAAGEAVRDAAVLRLLEAMPVERLRTVTRERLRVGALADAGITTVRAVLEAGQALERLPGVGELTARRMVGAAESLRGLARADASVRLDPQDRTPEAEQLLAALHTWEVLRQAAKARDLLALAQALGPLAGQVAPGSSHLVVLSGGSDASDLLDLLLPLPERAAELAAALADVRRGDPWADFVRRPSDYFALLSELGLAEETGTYGELPDDVVEAVRRQELDGTHLRVSLRGYQSFGARFALVQKKVLIGDEMGLGKTIEALAVLAHRAAEGGRWFLVVCPASVVTNWVREVTLRTGLAARKVHGTGRDHALRQWRAEGGVAVTTYATLGRIWADLDGFELDGLVVDEAHYVKNPGAARSERVGRLAARTEYVVLLSGTPLENRLGEFAALVGHLRPELLDGEERTPLEFSRAVAPVYLRRNAEDVLLELPELVEVDEWLDLSRADERAYSEAVAQGSFMAMRRAAFRSGPRSAKLERLVEIVEEAEANGRRVLVFSYFREVLLHVTAAVPGRVFGPLTGSVPPAQRQAMVDEFSAAEGGAVLVAQIQAGGVGLNIQAASVVVICEPQVKPTMEWQAVARARRMGQLESVQVHRLLAEDSVDERMVEILSGKSEIFHRFARVSQTAQAAPEAVDVSEADLARLVITAERERLFPQEALDQPQDAPAPLP</sequence>
<dbReference type="InterPro" id="IPR027417">
    <property type="entry name" value="P-loop_NTPase"/>
</dbReference>
<feature type="domain" description="Helicase C-terminal" evidence="3">
    <location>
        <begin position="692"/>
        <end position="858"/>
    </location>
</feature>